<reference evidence="3 4" key="1">
    <citation type="submission" date="2012-10" db="EMBL/GenBank/DDBJ databases">
        <authorList>
            <person name="Zafar N."/>
            <person name="Inman J."/>
            <person name="Hall N."/>
            <person name="Lorenzi H."/>
            <person name="Caler E."/>
        </authorList>
    </citation>
    <scope>NUCLEOTIDE SEQUENCE [LARGE SCALE GENOMIC DNA]</scope>
    <source>
        <strain evidence="3 4">IP1</strain>
    </source>
</reference>
<dbReference type="EMBL" id="KB206537">
    <property type="protein sequence ID" value="ELP90167.1"/>
    <property type="molecule type" value="Genomic_DNA"/>
</dbReference>
<dbReference type="Pfam" id="PF02157">
    <property type="entry name" value="Man-6-P_recep"/>
    <property type="match status" value="1"/>
</dbReference>
<keyword evidence="4" id="KW-1185">Reference proteome</keyword>
<sequence length="219" mass="24308">MLTTLLLIAAALGGPCKYLKDLHRKNNDYHVTRQDADGDLYFNLCGHVDSDLSIDKSDISVVLNSTTFESVIVLGYTHTETVTISEDKNKVSFHYDGQSLSTLLLSALVEVSCGLDTSANIQPSKSDYMFIFSFTSPYACNISEGFPIVGVILCSILVAGIILYFVIGISLNIFVFKRNGMEIFPNFKFWYGLPRLVLDGMEFTFCCKKPGSEYQNLSV</sequence>
<dbReference type="OMA" id="LESPCCC"/>
<dbReference type="VEuPathDB" id="AmoebaDB:EIN_406310"/>
<proteinExistence type="predicted"/>
<dbReference type="GO" id="GO:0000139">
    <property type="term" value="C:Golgi membrane"/>
    <property type="evidence" value="ECO:0007669"/>
    <property type="project" value="UniProtKB-SubCell"/>
</dbReference>
<evidence type="ECO:0000256" key="2">
    <source>
        <dbReference type="SAM" id="Phobius"/>
    </source>
</evidence>
<evidence type="ECO:0000313" key="3">
    <source>
        <dbReference type="EMBL" id="ELP90167.1"/>
    </source>
</evidence>
<dbReference type="AlphaFoldDB" id="A0A0A1U703"/>
<accession>A0A0A1U703</accession>
<evidence type="ECO:0008006" key="5">
    <source>
        <dbReference type="Google" id="ProtNLM"/>
    </source>
</evidence>
<protein>
    <recommendedName>
        <fullName evidence="5">Cation-dependent mannose-6-phosphate receptor</fullName>
    </recommendedName>
</protein>
<dbReference type="KEGG" id="eiv:EIN_406310"/>
<gene>
    <name evidence="3" type="ORF">EIN_406310</name>
</gene>
<name>A0A0A1U703_ENTIV</name>
<dbReference type="Proteomes" id="UP000014680">
    <property type="component" value="Unassembled WGS sequence"/>
</dbReference>
<keyword evidence="1" id="KW-0325">Glycoprotein</keyword>
<dbReference type="PANTHER" id="PTHR15071">
    <property type="entry name" value="MANNOSE-6-PHOSPHATE RECEPTOR FAMILY MEMBER"/>
    <property type="match status" value="1"/>
</dbReference>
<evidence type="ECO:0000256" key="1">
    <source>
        <dbReference type="ARBA" id="ARBA00023180"/>
    </source>
</evidence>
<dbReference type="GeneID" id="14888964"/>
<keyword evidence="2" id="KW-0472">Membrane</keyword>
<keyword evidence="2" id="KW-0812">Transmembrane</keyword>
<dbReference type="InterPro" id="IPR009011">
    <property type="entry name" value="Man6P_isomerase_rcpt-bd_dom_sf"/>
</dbReference>
<dbReference type="SUPFAM" id="SSF50911">
    <property type="entry name" value="Mannose 6-phosphate receptor domain"/>
    <property type="match status" value="1"/>
</dbReference>
<dbReference type="Gene3D" id="2.70.130.10">
    <property type="entry name" value="Mannose-6-phosphate receptor binding domain"/>
    <property type="match status" value="1"/>
</dbReference>
<keyword evidence="2" id="KW-1133">Transmembrane helix</keyword>
<dbReference type="RefSeq" id="XP_004256938.1">
    <property type="nucleotide sequence ID" value="XM_004256890.1"/>
</dbReference>
<feature type="transmembrane region" description="Helical" evidence="2">
    <location>
        <begin position="146"/>
        <end position="175"/>
    </location>
</feature>
<evidence type="ECO:0000313" key="4">
    <source>
        <dbReference type="Proteomes" id="UP000014680"/>
    </source>
</evidence>
<dbReference type="OrthoDB" id="26304at2759"/>
<dbReference type="InterPro" id="IPR028927">
    <property type="entry name" value="Man-6-P_rcpt"/>
</dbReference>
<organism evidence="3 4">
    <name type="scientific">Entamoeba invadens IP1</name>
    <dbReference type="NCBI Taxonomy" id="370355"/>
    <lineage>
        <taxon>Eukaryota</taxon>
        <taxon>Amoebozoa</taxon>
        <taxon>Evosea</taxon>
        <taxon>Archamoebae</taxon>
        <taxon>Mastigamoebida</taxon>
        <taxon>Entamoebidae</taxon>
        <taxon>Entamoeba</taxon>
    </lineage>
</organism>
<dbReference type="PANTHER" id="PTHR15071:SF0">
    <property type="entry name" value="MANNOSE 6-PHOSPHATE RECEPTOR-LIKE PROTEIN 1"/>
    <property type="match status" value="1"/>
</dbReference>